<comment type="caution">
    <text evidence="2">The sequence shown here is derived from an EMBL/GenBank/DDBJ whole genome shotgun (WGS) entry which is preliminary data.</text>
</comment>
<evidence type="ECO:0000256" key="1">
    <source>
        <dbReference type="SAM" id="MobiDB-lite"/>
    </source>
</evidence>
<dbReference type="OrthoDB" id="6428357at2759"/>
<proteinExistence type="predicted"/>
<evidence type="ECO:0000313" key="2">
    <source>
        <dbReference type="EMBL" id="GBM05042.1"/>
    </source>
</evidence>
<organism evidence="2 3">
    <name type="scientific">Araneus ventricosus</name>
    <name type="common">Orbweaver spider</name>
    <name type="synonym">Epeira ventricosa</name>
    <dbReference type="NCBI Taxonomy" id="182803"/>
    <lineage>
        <taxon>Eukaryota</taxon>
        <taxon>Metazoa</taxon>
        <taxon>Ecdysozoa</taxon>
        <taxon>Arthropoda</taxon>
        <taxon>Chelicerata</taxon>
        <taxon>Arachnida</taxon>
        <taxon>Araneae</taxon>
        <taxon>Araneomorphae</taxon>
        <taxon>Entelegynae</taxon>
        <taxon>Araneoidea</taxon>
        <taxon>Araneidae</taxon>
        <taxon>Araneus</taxon>
    </lineage>
</organism>
<feature type="region of interest" description="Disordered" evidence="1">
    <location>
        <begin position="65"/>
        <end position="87"/>
    </location>
</feature>
<dbReference type="EMBL" id="BGPR01000210">
    <property type="protein sequence ID" value="GBM05042.1"/>
    <property type="molecule type" value="Genomic_DNA"/>
</dbReference>
<protein>
    <submittedName>
        <fullName evidence="2">Uncharacterized protein</fullName>
    </submittedName>
</protein>
<dbReference type="AlphaFoldDB" id="A0A4Y2CKV0"/>
<sequence>METIIERPLSGNQFNCNYKFTPRKDFDSTYRRIHQAANFISYNTNPHSVTREDFSLKCLEPKDSARTSNKKCMPSVRKSRNLSQNEGQYENINPSLIQKLDGISTTFKRVMQAADILPAGRYQKSVTAKDCHPKPFDINDYLFTQSMDGRAISGPSKDTSAILSTLHEKGPFDKEASNRHTDYEKDVRDTKCTFLRVMQAVDWESPEPISKTIYETDYVRKLSSSPSRIINKSLLNPPAQDGESSHICNNVSKLGKHFEGTASPRMHGSNDNKGNITKNFRKKRVDLPDNICKKETHLPKFQYSEPLLFPSNHSEMTTPLVNAKDVCKRWSQIMENTQAKHNKSNLKLDGKCLPCYKKSMNSPEKCSEQSHTFVPTTTEQVLDKCKQPKYIATLENINPNYFRRDDFADSTNKRVYQAADRVASEVPPLSETAESLQKTVELLPEAKAAEKKANIAVPSKAKSYAEFISPNVGEFPFTKEPYFRSSDLRNIISGDAYMGYDRNLKSVTKSDFNPKMPSYEKGTDVLDCRIPRSSPRVQFRKTRSQLADLHCPNREGIIKFMDDEDPSLLRNHRR</sequence>
<name>A0A4Y2CKV0_ARAVE</name>
<keyword evidence="3" id="KW-1185">Reference proteome</keyword>
<dbReference type="Proteomes" id="UP000499080">
    <property type="component" value="Unassembled WGS sequence"/>
</dbReference>
<accession>A0A4Y2CKV0</accession>
<evidence type="ECO:0000313" key="3">
    <source>
        <dbReference type="Proteomes" id="UP000499080"/>
    </source>
</evidence>
<gene>
    <name evidence="2" type="ORF">AVEN_60230_1</name>
</gene>
<reference evidence="2 3" key="1">
    <citation type="journal article" date="2019" name="Sci. Rep.">
        <title>Orb-weaving spider Araneus ventricosus genome elucidates the spidroin gene catalogue.</title>
        <authorList>
            <person name="Kono N."/>
            <person name="Nakamura H."/>
            <person name="Ohtoshi R."/>
            <person name="Moran D.A.P."/>
            <person name="Shinohara A."/>
            <person name="Yoshida Y."/>
            <person name="Fujiwara M."/>
            <person name="Mori M."/>
            <person name="Tomita M."/>
            <person name="Arakawa K."/>
        </authorList>
    </citation>
    <scope>NUCLEOTIDE SEQUENCE [LARGE SCALE GENOMIC DNA]</scope>
</reference>